<gene>
    <name evidence="4" type="ORF">QCA50_002514</name>
</gene>
<dbReference type="GO" id="GO:0032259">
    <property type="term" value="P:methylation"/>
    <property type="evidence" value="ECO:0007669"/>
    <property type="project" value="UniProtKB-KW"/>
</dbReference>
<dbReference type="SUPFAM" id="SSF53335">
    <property type="entry name" value="S-adenosyl-L-methionine-dependent methyltransferases"/>
    <property type="match status" value="1"/>
</dbReference>
<name>A0AAW0GP01_9APHY</name>
<dbReference type="InterPro" id="IPR029063">
    <property type="entry name" value="SAM-dependent_MTases_sf"/>
</dbReference>
<dbReference type="AlphaFoldDB" id="A0AAW0GP01"/>
<evidence type="ECO:0000256" key="2">
    <source>
        <dbReference type="ARBA" id="ARBA00022603"/>
    </source>
</evidence>
<evidence type="ECO:0000256" key="3">
    <source>
        <dbReference type="ARBA" id="ARBA00022679"/>
    </source>
</evidence>
<accession>A0AAW0GP01</accession>
<dbReference type="Proteomes" id="UP001385951">
    <property type="component" value="Unassembled WGS sequence"/>
</dbReference>
<comment type="caution">
    <text evidence="4">The sequence shown here is derived from an EMBL/GenBank/DDBJ whole genome shotgun (WGS) entry which is preliminary data.</text>
</comment>
<keyword evidence="5" id="KW-1185">Reference proteome</keyword>
<comment type="similarity">
    <text evidence="1">Belongs to the methyltransferase superfamily.</text>
</comment>
<keyword evidence="3" id="KW-0808">Transferase</keyword>
<reference evidence="4 5" key="1">
    <citation type="submission" date="2022-09" db="EMBL/GenBank/DDBJ databases">
        <authorList>
            <person name="Palmer J.M."/>
        </authorList>
    </citation>
    <scope>NUCLEOTIDE SEQUENCE [LARGE SCALE GENOMIC DNA]</scope>
    <source>
        <strain evidence="4 5">DSM 7382</strain>
    </source>
</reference>
<evidence type="ECO:0000256" key="1">
    <source>
        <dbReference type="ARBA" id="ARBA00008361"/>
    </source>
</evidence>
<dbReference type="Gene3D" id="3.40.50.150">
    <property type="entry name" value="Vaccinia Virus protein VP39"/>
    <property type="match status" value="1"/>
</dbReference>
<dbReference type="PANTHER" id="PTHR12176">
    <property type="entry name" value="SAM-DEPENDENT METHYLTRANSFERASE SUPERFAMILY PROTEIN"/>
    <property type="match status" value="1"/>
</dbReference>
<evidence type="ECO:0000313" key="5">
    <source>
        <dbReference type="Proteomes" id="UP001385951"/>
    </source>
</evidence>
<dbReference type="PANTHER" id="PTHR12176:SF84">
    <property type="entry name" value="METHYLTRANSFERASE DOMAIN-CONTAINING PROTEIN"/>
    <property type="match status" value="1"/>
</dbReference>
<sequence length="261" mass="29224">MPPEYHLESFWDDRFTKENHFEWLGDGSNTILPPIEKYLRTKRGHRPRVLHIGAGTSTFSSEIFKLYGQHFGDNKVEEGLIVNTDYSEVALERGKTSEEGKNKWICWERTDLMSWPDIQTLKRTQLFEIVVDKSTSDAISCNEDITFEPSKTTPNNTCPLVATYIANNPDSVLKLEPVELLALHIATLVRPGGIWVALSYSRYRFDFLVGVGGEKEEHVVTCIKILGARGSDRGRCTVGVAKGGSVCTSSAAFCICSSENR</sequence>
<proteinExistence type="inferred from homology"/>
<evidence type="ECO:0000313" key="4">
    <source>
        <dbReference type="EMBL" id="KAK7695323.1"/>
    </source>
</evidence>
<dbReference type="EMBL" id="JASBNA010000002">
    <property type="protein sequence ID" value="KAK7695323.1"/>
    <property type="molecule type" value="Genomic_DNA"/>
</dbReference>
<keyword evidence="2" id="KW-0489">Methyltransferase</keyword>
<dbReference type="GO" id="GO:0008168">
    <property type="term" value="F:methyltransferase activity"/>
    <property type="evidence" value="ECO:0007669"/>
    <property type="project" value="UniProtKB-KW"/>
</dbReference>
<dbReference type="InterPro" id="IPR051419">
    <property type="entry name" value="Lys/N-term_MeTrsfase_sf"/>
</dbReference>
<protein>
    <submittedName>
        <fullName evidence="4">Uncharacterized protein</fullName>
    </submittedName>
</protein>
<organism evidence="4 5">
    <name type="scientific">Cerrena zonata</name>
    <dbReference type="NCBI Taxonomy" id="2478898"/>
    <lineage>
        <taxon>Eukaryota</taxon>
        <taxon>Fungi</taxon>
        <taxon>Dikarya</taxon>
        <taxon>Basidiomycota</taxon>
        <taxon>Agaricomycotina</taxon>
        <taxon>Agaricomycetes</taxon>
        <taxon>Polyporales</taxon>
        <taxon>Cerrenaceae</taxon>
        <taxon>Cerrena</taxon>
    </lineage>
</organism>